<sequence>MLGGCAGNDRETYSQQSFQKMVDAGFLSPQIRSLDMLPVMMVQLYLETPQIFIQGDGKPLMFHINGKVDADVFGGMVTEKLPVQVTGFTQLKYSTEDQAIYFDQIDFMEARIDLEVALFKTMIVDSFQKALLKELAAMPLISLERTPELAATLEALSRNNEEGDIRFDTRDGSLVVEVVPNKKENNSG</sequence>
<dbReference type="EMBL" id="JOJP01000001">
    <property type="protein sequence ID" value="KEI71019.1"/>
    <property type="molecule type" value="Genomic_DNA"/>
</dbReference>
<keyword evidence="2" id="KW-1185">Reference proteome</keyword>
<dbReference type="AlphaFoldDB" id="A0A081KA43"/>
<dbReference type="STRING" id="305900.GV64_09920"/>
<comment type="caution">
    <text evidence="1">The sequence shown here is derived from an EMBL/GenBank/DDBJ whole genome shotgun (WGS) entry which is preliminary data.</text>
</comment>
<protein>
    <submittedName>
        <fullName evidence="1">Uncharacterized protein</fullName>
    </submittedName>
</protein>
<accession>A0A081KA43</accession>
<gene>
    <name evidence="1" type="ORF">GV64_09920</name>
</gene>
<evidence type="ECO:0000313" key="1">
    <source>
        <dbReference type="EMBL" id="KEI71019.1"/>
    </source>
</evidence>
<organism evidence="1 2">
    <name type="scientific">Endozoicomonas elysicola</name>
    <dbReference type="NCBI Taxonomy" id="305900"/>
    <lineage>
        <taxon>Bacteria</taxon>
        <taxon>Pseudomonadati</taxon>
        <taxon>Pseudomonadota</taxon>
        <taxon>Gammaproteobacteria</taxon>
        <taxon>Oceanospirillales</taxon>
        <taxon>Endozoicomonadaceae</taxon>
        <taxon>Endozoicomonas</taxon>
    </lineage>
</organism>
<name>A0A081KA43_9GAMM</name>
<reference evidence="1 2" key="1">
    <citation type="submission" date="2014-06" db="EMBL/GenBank/DDBJ databases">
        <title>Whole Genome Sequences of Three Symbiotic Endozoicomonas Bacteria.</title>
        <authorList>
            <person name="Neave M.J."/>
            <person name="Apprill A."/>
            <person name="Voolstra C.R."/>
        </authorList>
    </citation>
    <scope>NUCLEOTIDE SEQUENCE [LARGE SCALE GENOMIC DNA]</scope>
    <source>
        <strain evidence="1 2">DSM 22380</strain>
    </source>
</reference>
<evidence type="ECO:0000313" key="2">
    <source>
        <dbReference type="Proteomes" id="UP000027997"/>
    </source>
</evidence>
<proteinExistence type="predicted"/>
<dbReference type="Proteomes" id="UP000027997">
    <property type="component" value="Unassembled WGS sequence"/>
</dbReference>